<evidence type="ECO:0000256" key="1">
    <source>
        <dbReference type="ARBA" id="ARBA00022771"/>
    </source>
</evidence>
<evidence type="ECO:0000259" key="4">
    <source>
        <dbReference type="PROSITE" id="PS51360"/>
    </source>
</evidence>
<dbReference type="Gene3D" id="3.90.70.200">
    <property type="entry name" value="Plus-3 domain"/>
    <property type="match status" value="1"/>
</dbReference>
<feature type="domain" description="Plus3" evidence="4">
    <location>
        <begin position="1221"/>
        <end position="1369"/>
    </location>
</feature>
<name>A0AAE0LEQ6_9CHLO</name>
<feature type="region of interest" description="Disordered" evidence="3">
    <location>
        <begin position="1116"/>
        <end position="1210"/>
    </location>
</feature>
<proteinExistence type="predicted"/>
<keyword evidence="2" id="KW-0862">Zinc</keyword>
<comment type="caution">
    <text evidence="5">The sequence shown here is derived from an EMBL/GenBank/DDBJ whole genome shotgun (WGS) entry which is preliminary data.</text>
</comment>
<protein>
    <recommendedName>
        <fullName evidence="4">Plus3 domain-containing protein</fullName>
    </recommendedName>
</protein>
<feature type="region of interest" description="Disordered" evidence="3">
    <location>
        <begin position="735"/>
        <end position="800"/>
    </location>
</feature>
<gene>
    <name evidence="5" type="ORF">CYMTET_9852</name>
</gene>
<dbReference type="SUPFAM" id="SSF57903">
    <property type="entry name" value="FYVE/PHD zinc finger"/>
    <property type="match status" value="1"/>
</dbReference>
<dbReference type="GO" id="GO:0003677">
    <property type="term" value="F:DNA binding"/>
    <property type="evidence" value="ECO:0007669"/>
    <property type="project" value="InterPro"/>
</dbReference>
<dbReference type="PANTHER" id="PTHR46851">
    <property type="entry name" value="OS01G0884500 PROTEIN"/>
    <property type="match status" value="1"/>
</dbReference>
<keyword evidence="6" id="KW-1185">Reference proteome</keyword>
<dbReference type="Pfam" id="PF03126">
    <property type="entry name" value="Plus-3"/>
    <property type="match status" value="1"/>
</dbReference>
<dbReference type="InterPro" id="IPR011011">
    <property type="entry name" value="Znf_FYVE_PHD"/>
</dbReference>
<feature type="region of interest" description="Disordered" evidence="3">
    <location>
        <begin position="830"/>
        <end position="857"/>
    </location>
</feature>
<dbReference type="SUPFAM" id="SSF159042">
    <property type="entry name" value="Plus3-like"/>
    <property type="match status" value="1"/>
</dbReference>
<evidence type="ECO:0000256" key="3">
    <source>
        <dbReference type="SAM" id="MobiDB-lite"/>
    </source>
</evidence>
<accession>A0AAE0LEQ6</accession>
<feature type="region of interest" description="Disordered" evidence="3">
    <location>
        <begin position="1061"/>
        <end position="1094"/>
    </location>
</feature>
<keyword evidence="1" id="KW-0479">Metal-binding</keyword>
<evidence type="ECO:0000256" key="2">
    <source>
        <dbReference type="ARBA" id="ARBA00022833"/>
    </source>
</evidence>
<keyword evidence="1" id="KW-0863">Zinc-finger</keyword>
<dbReference type="Proteomes" id="UP001190700">
    <property type="component" value="Unassembled WGS sequence"/>
</dbReference>
<feature type="compositionally biased region" description="Polar residues" evidence="3">
    <location>
        <begin position="749"/>
        <end position="758"/>
    </location>
</feature>
<feature type="region of interest" description="Disordered" evidence="3">
    <location>
        <begin position="203"/>
        <end position="238"/>
    </location>
</feature>
<dbReference type="InterPro" id="IPR004343">
    <property type="entry name" value="Plus-3_dom"/>
</dbReference>
<feature type="compositionally biased region" description="Polar residues" evidence="3">
    <location>
        <begin position="830"/>
        <end position="849"/>
    </location>
</feature>
<evidence type="ECO:0000313" key="5">
    <source>
        <dbReference type="EMBL" id="KAK3282407.1"/>
    </source>
</evidence>
<dbReference type="InterPro" id="IPR045894">
    <property type="entry name" value="At5g08430-like"/>
</dbReference>
<feature type="compositionally biased region" description="Low complexity" evidence="3">
    <location>
        <begin position="1179"/>
        <end position="1191"/>
    </location>
</feature>
<dbReference type="Gene3D" id="3.30.40.10">
    <property type="entry name" value="Zinc/RING finger domain, C3HC4 (zinc finger)"/>
    <property type="match status" value="1"/>
</dbReference>
<dbReference type="EMBL" id="LGRX02003328">
    <property type="protein sequence ID" value="KAK3282407.1"/>
    <property type="molecule type" value="Genomic_DNA"/>
</dbReference>
<evidence type="ECO:0000313" key="6">
    <source>
        <dbReference type="Proteomes" id="UP001190700"/>
    </source>
</evidence>
<feature type="compositionally biased region" description="Basic and acidic residues" evidence="3">
    <location>
        <begin position="1151"/>
        <end position="1169"/>
    </location>
</feature>
<sequence length="1404" mass="149935">MFVAQSNIRIECTRKYYVRLNGIFSQNEKEKAFSEHSEDLSYTTETVCFACKRSDPPPELDCQVPSCPKVYHSRCVATHRSIPRDNWKCGWHICAAAVAATQEGESEPDVRCLLCPTAYCKENVPNDFLLFQGEKNCFGLCAHCWLLVYSCEFAEEGMPVTPSRGGLQEKNAFQEYWNHNRAVVLAAAIPTLHILQSCDETTLKPASQERSKEISDAEDPSLNVNDNHKLSRDSKSAAGSLSARNSRYIARIRETEFSVGMSKRGGAVQGTEDTESLLRGVTAGGIRKTRTTGATANQQSRKKLLRGMTTAVPGAARQAAAAVTATARARATRQRGALSSPNSIGAYSIGAWTSQAGPSSPRPPMSHAEHLTSPTPAALTSMEEEKDTPAIEVSPAAVIDQRVEDDLTNNKRKAVTGRRRVRPRKMRAIYCIPQQEPESSLQEGQLSPETPESLTVPVALTRRVRDTQRSAAKRYSGKLKEGEATPVQALVPVLVVATAATSASAEVAAPADDTSIAASGSEAKSHITDTKDGLLAATSPAILLDLNEDGDQESFGADASQHSGSPSATVLGAVLPESLVAGVGVARCSSSSVAPTSTTEALASPVSELEKMGDGLLLDLNADPADEDEEDLFSVFSENECDDVGASYLPAIDVQQQSQGSMAQGNSLQHRPFTTAGDAIALTVSTDTAVIPVESTEHIHCAEDHLETQVVSGIDTINATEEVNGNSPNVLAAVDAPNPAPSKFENVEQGRQITGLSSNREESILADGRKEEPAPSSAKSEGKELKGEPAPSTVKQGGKDELVSVQEVEMIELATNRDANVEPGLKAQPLASSSKENLEQAPNNAQASKTDVETTDQAQAMEGAADNDESLDQAMEDALTDGRALDQAMEDATDPKTVDQPLEAIITDNKTLSPAMHDAADNHLQSPAIGVVVTANLFGGSSRMADEMVQRDSKGAADDSSLFQLEMWKNTDNRDVLPGEQLAAFLQGTGLDAGTQTLSTTRLQSLLEGYIVAKQLFCVTKGKVTCDVPLAALLGCIEFAPAELEHYLACHVDILSPASGMRCSSQGSGSRKERQQREAWPAGSGGKLEDRLPGGALGEEAQRTSIATNQEADPLAATTPAAPASAGGSPTCSTVKRHASGDSNSSIHSYPPDRPRPAATDSRSKHDCQAMDTARQDNSIAAPSPPSSHASLGMPVSICEPPVPKGSGMPQPLTGAHVAEQIKEAAFARVYLHRSELAAMHGHCNFPLVVLGCFVRVRLDPRPVKSPGVVRAAAGGEVHQLMQVVDVRRCEEGYPLRCKPGKNGKVMAHTELVLDCGQAVRLHVVSDRPFEQPEYRNFIQAVNSRCQMWMPEEMNFIKVLALSIKQTHSPCLRRYCSAIHMESNPNGLLNLGVQMLQCVVGVKP</sequence>
<dbReference type="SMART" id="SM00719">
    <property type="entry name" value="Plus3"/>
    <property type="match status" value="1"/>
</dbReference>
<dbReference type="PANTHER" id="PTHR46851:SF11">
    <property type="entry name" value="GYF DOMAIN-CONTAINING PROTEIN"/>
    <property type="match status" value="1"/>
</dbReference>
<dbReference type="InterPro" id="IPR013083">
    <property type="entry name" value="Znf_RING/FYVE/PHD"/>
</dbReference>
<feature type="compositionally biased region" description="Low complexity" evidence="3">
    <location>
        <begin position="1116"/>
        <end position="1131"/>
    </location>
</feature>
<feature type="compositionally biased region" description="Basic and acidic residues" evidence="3">
    <location>
        <begin position="226"/>
        <end position="235"/>
    </location>
</feature>
<reference evidence="5 6" key="1">
    <citation type="journal article" date="2015" name="Genome Biol. Evol.">
        <title>Comparative Genomics of a Bacterivorous Green Alga Reveals Evolutionary Causalities and Consequences of Phago-Mixotrophic Mode of Nutrition.</title>
        <authorList>
            <person name="Burns J.A."/>
            <person name="Paasch A."/>
            <person name="Narechania A."/>
            <person name="Kim E."/>
        </authorList>
    </citation>
    <scope>NUCLEOTIDE SEQUENCE [LARGE SCALE GENOMIC DNA]</scope>
    <source>
        <strain evidence="5 6">PLY_AMNH</strain>
    </source>
</reference>
<feature type="region of interest" description="Disordered" evidence="3">
    <location>
        <begin position="354"/>
        <end position="373"/>
    </location>
</feature>
<dbReference type="GO" id="GO:0008270">
    <property type="term" value="F:zinc ion binding"/>
    <property type="evidence" value="ECO:0007669"/>
    <property type="project" value="UniProtKB-KW"/>
</dbReference>
<feature type="compositionally biased region" description="Basic and acidic residues" evidence="3">
    <location>
        <begin position="759"/>
        <end position="773"/>
    </location>
</feature>
<dbReference type="InterPro" id="IPR036128">
    <property type="entry name" value="Plus3-like_sf"/>
</dbReference>
<organism evidence="5 6">
    <name type="scientific">Cymbomonas tetramitiformis</name>
    <dbReference type="NCBI Taxonomy" id="36881"/>
    <lineage>
        <taxon>Eukaryota</taxon>
        <taxon>Viridiplantae</taxon>
        <taxon>Chlorophyta</taxon>
        <taxon>Pyramimonadophyceae</taxon>
        <taxon>Pyramimonadales</taxon>
        <taxon>Pyramimonadaceae</taxon>
        <taxon>Cymbomonas</taxon>
    </lineage>
</organism>
<dbReference type="PROSITE" id="PS51360">
    <property type="entry name" value="PLUS3"/>
    <property type="match status" value="1"/>
</dbReference>